<keyword evidence="3" id="KW-1185">Reference proteome</keyword>
<feature type="compositionally biased region" description="Basic and acidic residues" evidence="1">
    <location>
        <begin position="134"/>
        <end position="146"/>
    </location>
</feature>
<reference evidence="2 3" key="1">
    <citation type="submission" date="2019-05" db="EMBL/GenBank/DDBJ databases">
        <title>Another draft genome of Portunus trituberculatus and its Hox gene families provides insights of decapod evolution.</title>
        <authorList>
            <person name="Jeong J.-H."/>
            <person name="Song I."/>
            <person name="Kim S."/>
            <person name="Choi T."/>
            <person name="Kim D."/>
            <person name="Ryu S."/>
            <person name="Kim W."/>
        </authorList>
    </citation>
    <scope>NUCLEOTIDE SEQUENCE [LARGE SCALE GENOMIC DNA]</scope>
    <source>
        <tissue evidence="2">Muscle</tissue>
    </source>
</reference>
<gene>
    <name evidence="2" type="ORF">E2C01_056516</name>
</gene>
<dbReference type="EMBL" id="VSRR010019664">
    <property type="protein sequence ID" value="MPC62431.1"/>
    <property type="molecule type" value="Genomic_DNA"/>
</dbReference>
<proteinExistence type="predicted"/>
<name>A0A5B7GQJ2_PORTR</name>
<dbReference type="Proteomes" id="UP000324222">
    <property type="component" value="Unassembled WGS sequence"/>
</dbReference>
<evidence type="ECO:0000313" key="3">
    <source>
        <dbReference type="Proteomes" id="UP000324222"/>
    </source>
</evidence>
<sequence length="146" mass="16190">MEQRKAAFHSPPSAPTTPACSAIILIPHVDAVQLAAEILQRVLILLAVPPRRLLLVPPFSFILTNTTSSYSSIPSCSSSTRRLQQRLPVPLLHTGCRSLHSLHTTFINNSDNAPKDGESEERERKRERKSAIMGRERREEAKEGGT</sequence>
<evidence type="ECO:0000313" key="2">
    <source>
        <dbReference type="EMBL" id="MPC62431.1"/>
    </source>
</evidence>
<protein>
    <submittedName>
        <fullName evidence="2">Uncharacterized protein</fullName>
    </submittedName>
</protein>
<evidence type="ECO:0000256" key="1">
    <source>
        <dbReference type="SAM" id="MobiDB-lite"/>
    </source>
</evidence>
<comment type="caution">
    <text evidence="2">The sequence shown here is derived from an EMBL/GenBank/DDBJ whole genome shotgun (WGS) entry which is preliminary data.</text>
</comment>
<accession>A0A5B7GQJ2</accession>
<organism evidence="2 3">
    <name type="scientific">Portunus trituberculatus</name>
    <name type="common">Swimming crab</name>
    <name type="synonym">Neptunus trituberculatus</name>
    <dbReference type="NCBI Taxonomy" id="210409"/>
    <lineage>
        <taxon>Eukaryota</taxon>
        <taxon>Metazoa</taxon>
        <taxon>Ecdysozoa</taxon>
        <taxon>Arthropoda</taxon>
        <taxon>Crustacea</taxon>
        <taxon>Multicrustacea</taxon>
        <taxon>Malacostraca</taxon>
        <taxon>Eumalacostraca</taxon>
        <taxon>Eucarida</taxon>
        <taxon>Decapoda</taxon>
        <taxon>Pleocyemata</taxon>
        <taxon>Brachyura</taxon>
        <taxon>Eubrachyura</taxon>
        <taxon>Portunoidea</taxon>
        <taxon>Portunidae</taxon>
        <taxon>Portuninae</taxon>
        <taxon>Portunus</taxon>
    </lineage>
</organism>
<feature type="compositionally biased region" description="Basic and acidic residues" evidence="1">
    <location>
        <begin position="113"/>
        <end position="124"/>
    </location>
</feature>
<dbReference type="AlphaFoldDB" id="A0A5B7GQJ2"/>
<feature type="region of interest" description="Disordered" evidence="1">
    <location>
        <begin position="106"/>
        <end position="146"/>
    </location>
</feature>